<dbReference type="Pfam" id="PF12802">
    <property type="entry name" value="MarR_2"/>
    <property type="match status" value="1"/>
</dbReference>
<dbReference type="GO" id="GO:0006950">
    <property type="term" value="P:response to stress"/>
    <property type="evidence" value="ECO:0007669"/>
    <property type="project" value="TreeGrafter"/>
</dbReference>
<dbReference type="Gene3D" id="1.10.10.10">
    <property type="entry name" value="Winged helix-like DNA-binding domain superfamily/Winged helix DNA-binding domain"/>
    <property type="match status" value="1"/>
</dbReference>
<dbReference type="InterPro" id="IPR039422">
    <property type="entry name" value="MarR/SlyA-like"/>
</dbReference>
<sequence length="149" mass="16399">MPLQSSALMQLAGGMLDKQQYRMLSEFRHAMAGFLQFSQQTTHAAGLTPAQYQMLLHLQGFPGRDWATISELAERMQASHPATAALVKRAQQIGLVTKQRGREDGRCVEIHATPHARELIARVAGSHADELARLRGVFAAATSIRPAKR</sequence>
<dbReference type="OrthoDB" id="8594189at2"/>
<evidence type="ECO:0000313" key="2">
    <source>
        <dbReference type="EMBL" id="AXA83886.1"/>
    </source>
</evidence>
<accession>A0A344J4C6</accession>
<proteinExistence type="predicted"/>
<dbReference type="PANTHER" id="PTHR33164">
    <property type="entry name" value="TRANSCRIPTIONAL REGULATOR, MARR FAMILY"/>
    <property type="match status" value="1"/>
</dbReference>
<dbReference type="SMART" id="SM00347">
    <property type="entry name" value="HTH_MARR"/>
    <property type="match status" value="1"/>
</dbReference>
<evidence type="ECO:0000313" key="3">
    <source>
        <dbReference type="Proteomes" id="UP000251842"/>
    </source>
</evidence>
<dbReference type="Proteomes" id="UP000251842">
    <property type="component" value="Chromosome"/>
</dbReference>
<dbReference type="InterPro" id="IPR036388">
    <property type="entry name" value="WH-like_DNA-bd_sf"/>
</dbReference>
<dbReference type="KEGG" id="lue:DCD74_03550"/>
<dbReference type="PROSITE" id="PS50995">
    <property type="entry name" value="HTH_MARR_2"/>
    <property type="match status" value="1"/>
</dbReference>
<dbReference type="EMBL" id="CP029556">
    <property type="protein sequence ID" value="AXA83886.1"/>
    <property type="molecule type" value="Genomic_DNA"/>
</dbReference>
<organism evidence="2 3">
    <name type="scientific">Solilutibacter oculi</name>
    <dbReference type="NCBI Taxonomy" id="2698682"/>
    <lineage>
        <taxon>Bacteria</taxon>
        <taxon>Pseudomonadati</taxon>
        <taxon>Pseudomonadota</taxon>
        <taxon>Gammaproteobacteria</taxon>
        <taxon>Lysobacterales</taxon>
        <taxon>Lysobacteraceae</taxon>
        <taxon>Solilutibacter</taxon>
    </lineage>
</organism>
<dbReference type="AlphaFoldDB" id="A0A344J4C6"/>
<protein>
    <submittedName>
        <fullName evidence="2">MarR family transcriptional regulator</fullName>
    </submittedName>
</protein>
<name>A0A344J4C6_9GAMM</name>
<reference evidence="3" key="1">
    <citation type="submission" date="2018-05" db="EMBL/GenBank/DDBJ databases">
        <title>Luteimonas pekinense sp. nov., isolated from human Meibomian gland secretions, Beijing, China.</title>
        <authorList>
            <person name="Wen T."/>
            <person name="Bai H."/>
            <person name="Lv H."/>
        </authorList>
    </citation>
    <scope>NUCLEOTIDE SEQUENCE [LARGE SCALE GENOMIC DNA]</scope>
    <source>
        <strain evidence="3">83-4</strain>
    </source>
</reference>
<gene>
    <name evidence="2" type="ORF">DCD74_03550</name>
</gene>
<evidence type="ECO:0000259" key="1">
    <source>
        <dbReference type="PROSITE" id="PS50995"/>
    </source>
</evidence>
<dbReference type="PANTHER" id="PTHR33164:SF43">
    <property type="entry name" value="HTH-TYPE TRANSCRIPTIONAL REPRESSOR YETL"/>
    <property type="match status" value="1"/>
</dbReference>
<dbReference type="RefSeq" id="WP_112926101.1">
    <property type="nucleotide sequence ID" value="NZ_CP029556.1"/>
</dbReference>
<keyword evidence="3" id="KW-1185">Reference proteome</keyword>
<dbReference type="GO" id="GO:0003700">
    <property type="term" value="F:DNA-binding transcription factor activity"/>
    <property type="evidence" value="ECO:0007669"/>
    <property type="project" value="InterPro"/>
</dbReference>
<dbReference type="InterPro" id="IPR036390">
    <property type="entry name" value="WH_DNA-bd_sf"/>
</dbReference>
<feature type="domain" description="HTH marR-type" evidence="1">
    <location>
        <begin position="17"/>
        <end position="149"/>
    </location>
</feature>
<dbReference type="SUPFAM" id="SSF46785">
    <property type="entry name" value="Winged helix' DNA-binding domain"/>
    <property type="match status" value="1"/>
</dbReference>
<dbReference type="InterPro" id="IPR000835">
    <property type="entry name" value="HTH_MarR-typ"/>
</dbReference>